<dbReference type="RefSeq" id="WP_375527871.1">
    <property type="nucleotide sequence ID" value="NZ_JBHILM010000036.1"/>
</dbReference>
<dbReference type="Pfam" id="PF12395">
    <property type="entry name" value="DUF3658"/>
    <property type="match status" value="1"/>
</dbReference>
<evidence type="ECO:0000259" key="1">
    <source>
        <dbReference type="Pfam" id="PF08874"/>
    </source>
</evidence>
<evidence type="ECO:0000259" key="2">
    <source>
        <dbReference type="Pfam" id="PF12395"/>
    </source>
</evidence>
<evidence type="ECO:0000313" key="4">
    <source>
        <dbReference type="Proteomes" id="UP001580407"/>
    </source>
</evidence>
<feature type="domain" description="DUF3658" evidence="2">
    <location>
        <begin position="227"/>
        <end position="334"/>
    </location>
</feature>
<protein>
    <submittedName>
        <fullName evidence="3">DUF1835 domain-containing protein</fullName>
    </submittedName>
</protein>
<gene>
    <name evidence="3" type="ORF">ACE3NQ_24905</name>
</gene>
<dbReference type="EMBL" id="JBHILM010000036">
    <property type="protein sequence ID" value="MFB5684154.1"/>
    <property type="molecule type" value="Genomic_DNA"/>
</dbReference>
<organism evidence="3 4">
    <name type="scientific">Paenibacillus terreus</name>
    <dbReference type="NCBI Taxonomy" id="1387834"/>
    <lineage>
        <taxon>Bacteria</taxon>
        <taxon>Bacillati</taxon>
        <taxon>Bacillota</taxon>
        <taxon>Bacilli</taxon>
        <taxon>Bacillales</taxon>
        <taxon>Paenibacillaceae</taxon>
        <taxon>Paenibacillus</taxon>
    </lineage>
</organism>
<dbReference type="Pfam" id="PF08874">
    <property type="entry name" value="DUF1835"/>
    <property type="match status" value="1"/>
</dbReference>
<keyword evidence="4" id="KW-1185">Reference proteome</keyword>
<sequence>MQDFIEKWGYLEEGESRSLLRHLVEEIQGAARHDEKKKYTAEEILDLLDSRLAYERNLQREWEEQEKNVHIMFSQSDAGSMKVTLSNLGKRQASKVLAFNDIFSVGPIYQLHTEEGQRSRADWMQNRVNHYIFNQMHNREHQIAPMMKTLVNIAEHKSIFIWCANNAHDQTGLRFAAYLLRNRKQPIHVINVSEAYRRQFGGDDAEIPYFQGQIELDQFQEIIRDFEQTQPLSSEARKQYEAEWLELSSQEHCLRLLRNGQIVGVPEDELDGMIMEILTALQSTEAEEDGYVPAGQLSLHFYNQINQLIDYDFLSYRVWSLISDGQISFKGLPVGWHTFSIRRP</sequence>
<name>A0ABV5BFJ6_9BACL</name>
<dbReference type="InterPro" id="IPR022123">
    <property type="entry name" value="DUF3658"/>
</dbReference>
<feature type="domain" description="DUF1835" evidence="1">
    <location>
        <begin position="69"/>
        <end position="192"/>
    </location>
</feature>
<proteinExistence type="predicted"/>
<dbReference type="Proteomes" id="UP001580407">
    <property type="component" value="Unassembled WGS sequence"/>
</dbReference>
<evidence type="ECO:0000313" key="3">
    <source>
        <dbReference type="EMBL" id="MFB5684154.1"/>
    </source>
</evidence>
<dbReference type="InterPro" id="IPR014973">
    <property type="entry name" value="DUF1835"/>
</dbReference>
<reference evidence="3 4" key="1">
    <citation type="submission" date="2024-09" db="EMBL/GenBank/DDBJ databases">
        <authorList>
            <person name="Ruan L."/>
        </authorList>
    </citation>
    <scope>NUCLEOTIDE SEQUENCE [LARGE SCALE GENOMIC DNA]</scope>
    <source>
        <strain evidence="3 4">D33</strain>
    </source>
</reference>
<comment type="caution">
    <text evidence="3">The sequence shown here is derived from an EMBL/GenBank/DDBJ whole genome shotgun (WGS) entry which is preliminary data.</text>
</comment>
<accession>A0ABV5BFJ6</accession>